<proteinExistence type="predicted"/>
<protein>
    <recommendedName>
        <fullName evidence="1">F-box domain-containing protein</fullName>
    </recommendedName>
</protein>
<reference evidence="3" key="1">
    <citation type="journal article" date="2013" name="Science">
        <title>The Amborella genome and the evolution of flowering plants.</title>
        <authorList>
            <consortium name="Amborella Genome Project"/>
        </authorList>
    </citation>
    <scope>NUCLEOTIDE SEQUENCE [LARGE SCALE GENOMIC DNA]</scope>
</reference>
<dbReference type="InterPro" id="IPR036047">
    <property type="entry name" value="F-box-like_dom_sf"/>
</dbReference>
<keyword evidence="3" id="KW-1185">Reference proteome</keyword>
<sequence length="140" mass="15425">MGSLCSALPDDLMLNILTQLPVQSILNFKAISKSWNATLSSPSFATAHSLSSSPISQTLPLFVSDRRICYIPPLPRCLSVYPNDTQPQLLKHLPDGAAVDYLATCNGLICFYYRQPCNLEVHGGSGTCRLPLQQSFWPRL</sequence>
<dbReference type="SUPFAM" id="SSF81383">
    <property type="entry name" value="F-box domain"/>
    <property type="match status" value="1"/>
</dbReference>
<evidence type="ECO:0000259" key="1">
    <source>
        <dbReference type="SMART" id="SM00256"/>
    </source>
</evidence>
<organism evidence="2 3">
    <name type="scientific">Amborella trichopoda</name>
    <dbReference type="NCBI Taxonomy" id="13333"/>
    <lineage>
        <taxon>Eukaryota</taxon>
        <taxon>Viridiplantae</taxon>
        <taxon>Streptophyta</taxon>
        <taxon>Embryophyta</taxon>
        <taxon>Tracheophyta</taxon>
        <taxon>Spermatophyta</taxon>
        <taxon>Magnoliopsida</taxon>
        <taxon>Amborellales</taxon>
        <taxon>Amborellaceae</taxon>
        <taxon>Amborella</taxon>
    </lineage>
</organism>
<accession>W1NRP3</accession>
<evidence type="ECO:0000313" key="3">
    <source>
        <dbReference type="Proteomes" id="UP000017836"/>
    </source>
</evidence>
<dbReference type="HOGENOM" id="CLU_2064658_0_0_1"/>
<dbReference type="Gene3D" id="1.20.1280.50">
    <property type="match status" value="1"/>
</dbReference>
<dbReference type="Pfam" id="PF00646">
    <property type="entry name" value="F-box"/>
    <property type="match status" value="1"/>
</dbReference>
<dbReference type="EMBL" id="KI395483">
    <property type="protein sequence ID" value="ERM98218.1"/>
    <property type="molecule type" value="Genomic_DNA"/>
</dbReference>
<dbReference type="PANTHER" id="PTHR31672">
    <property type="entry name" value="BNACNNG10540D PROTEIN"/>
    <property type="match status" value="1"/>
</dbReference>
<dbReference type="InterPro" id="IPR001810">
    <property type="entry name" value="F-box_dom"/>
</dbReference>
<dbReference type="Gramene" id="ERM98218">
    <property type="protein sequence ID" value="ERM98218"/>
    <property type="gene ID" value="AMTR_s00095p00149310"/>
</dbReference>
<name>W1NRP3_AMBTC</name>
<dbReference type="eggNOG" id="ENOG502SUCP">
    <property type="taxonomic scope" value="Eukaryota"/>
</dbReference>
<evidence type="ECO:0000313" key="2">
    <source>
        <dbReference type="EMBL" id="ERM98218.1"/>
    </source>
</evidence>
<dbReference type="AlphaFoldDB" id="W1NRP3"/>
<feature type="domain" description="F-box" evidence="1">
    <location>
        <begin position="8"/>
        <end position="48"/>
    </location>
</feature>
<gene>
    <name evidence="2" type="ORF">AMTR_s00095p00149310</name>
</gene>
<dbReference type="SMART" id="SM00256">
    <property type="entry name" value="FBOX"/>
    <property type="match status" value="1"/>
</dbReference>
<dbReference type="Proteomes" id="UP000017836">
    <property type="component" value="Unassembled WGS sequence"/>
</dbReference>
<dbReference type="PANTHER" id="PTHR31672:SF13">
    <property type="entry name" value="F-BOX PROTEIN CPR30-LIKE"/>
    <property type="match status" value="1"/>
</dbReference>
<dbReference type="InterPro" id="IPR050796">
    <property type="entry name" value="SCF_F-box_component"/>
</dbReference>